<evidence type="ECO:0000313" key="5">
    <source>
        <dbReference type="Proteomes" id="UP001597010"/>
    </source>
</evidence>
<evidence type="ECO:0000259" key="3">
    <source>
        <dbReference type="Pfam" id="PF00144"/>
    </source>
</evidence>
<comment type="subcellular location">
    <subcellularLocation>
        <location evidence="1">Membrane</location>
    </subcellularLocation>
</comment>
<dbReference type="PANTHER" id="PTHR46825">
    <property type="entry name" value="D-ALANYL-D-ALANINE-CARBOXYPEPTIDASE/ENDOPEPTIDASE AMPH"/>
    <property type="match status" value="1"/>
</dbReference>
<accession>A0ABW3AQW5</accession>
<dbReference type="RefSeq" id="WP_377113121.1">
    <property type="nucleotide sequence ID" value="NZ_JBHTHZ010000003.1"/>
</dbReference>
<evidence type="ECO:0000256" key="1">
    <source>
        <dbReference type="ARBA" id="ARBA00004370"/>
    </source>
</evidence>
<evidence type="ECO:0000256" key="2">
    <source>
        <dbReference type="ARBA" id="ARBA00023136"/>
    </source>
</evidence>
<proteinExistence type="predicted"/>
<dbReference type="Proteomes" id="UP001597010">
    <property type="component" value="Unassembled WGS sequence"/>
</dbReference>
<name>A0ABW3AQW5_9SPHI</name>
<dbReference type="SUPFAM" id="SSF56601">
    <property type="entry name" value="beta-lactamase/transpeptidase-like"/>
    <property type="match status" value="1"/>
</dbReference>
<dbReference type="InterPro" id="IPR001466">
    <property type="entry name" value="Beta-lactam-related"/>
</dbReference>
<organism evidence="4 5">
    <name type="scientific">Mucilaginibacter litoreus</name>
    <dbReference type="NCBI Taxonomy" id="1048221"/>
    <lineage>
        <taxon>Bacteria</taxon>
        <taxon>Pseudomonadati</taxon>
        <taxon>Bacteroidota</taxon>
        <taxon>Sphingobacteriia</taxon>
        <taxon>Sphingobacteriales</taxon>
        <taxon>Sphingobacteriaceae</taxon>
        <taxon>Mucilaginibacter</taxon>
    </lineage>
</organism>
<keyword evidence="2" id="KW-0472">Membrane</keyword>
<dbReference type="EMBL" id="JBHTHZ010000003">
    <property type="protein sequence ID" value="MFD0793402.1"/>
    <property type="molecule type" value="Genomic_DNA"/>
</dbReference>
<dbReference type="InterPro" id="IPR012338">
    <property type="entry name" value="Beta-lactam/transpept-like"/>
</dbReference>
<evidence type="ECO:0000313" key="4">
    <source>
        <dbReference type="EMBL" id="MFD0793402.1"/>
    </source>
</evidence>
<dbReference type="EC" id="3.-.-.-" evidence="4"/>
<reference evidence="5" key="1">
    <citation type="journal article" date="2019" name="Int. J. Syst. Evol. Microbiol.">
        <title>The Global Catalogue of Microorganisms (GCM) 10K type strain sequencing project: providing services to taxonomists for standard genome sequencing and annotation.</title>
        <authorList>
            <consortium name="The Broad Institute Genomics Platform"/>
            <consortium name="The Broad Institute Genome Sequencing Center for Infectious Disease"/>
            <person name="Wu L."/>
            <person name="Ma J."/>
        </authorList>
    </citation>
    <scope>NUCLEOTIDE SEQUENCE [LARGE SCALE GENOMIC DNA]</scope>
    <source>
        <strain evidence="5">CCUG 61484</strain>
    </source>
</reference>
<dbReference type="PANTHER" id="PTHR46825:SF11">
    <property type="entry name" value="PENICILLIN-BINDING PROTEIN 4"/>
    <property type="match status" value="1"/>
</dbReference>
<gene>
    <name evidence="4" type="ORF">ACFQZX_07215</name>
</gene>
<dbReference type="InterPro" id="IPR050491">
    <property type="entry name" value="AmpC-like"/>
</dbReference>
<feature type="domain" description="Beta-lactamase-related" evidence="3">
    <location>
        <begin position="42"/>
        <end position="322"/>
    </location>
</feature>
<keyword evidence="5" id="KW-1185">Reference proteome</keyword>
<dbReference type="Gene3D" id="3.40.710.10">
    <property type="entry name" value="DD-peptidase/beta-lactamase superfamily"/>
    <property type="match status" value="1"/>
</dbReference>
<dbReference type="Pfam" id="PF00144">
    <property type="entry name" value="Beta-lactamase"/>
    <property type="match status" value="1"/>
</dbReference>
<sequence>MKNIFFLCLLTCVSLVTEGQDRSQQLDHLIGTYFKLQKFNGTVLVTQKGRILLKKGYGYQDVKTREPNSAHTVYQIASVTKCFTSTLALKMIELKKLKLTDPLSKFFTGFPKGDSITIRHLLSHTSGISDHEADSTAKDKTDIERLKARPLDFAPGTDWRYSNSGYIVLGHILEKVSGMSYYDAIRKYIFEPAGMRESAFDFAALKSPHKATGYWVFPEDASAEPAKLINYDQPKAAGAIYSTVDDLYRFHRALQTGQLVSTALLKQAYTPVALNYGYGWIIDSADHKKVVSHSGDIWGFKAEFARVPEDDICVVMLSNAEDLELHAITFKILAIVNGRPYQFPAQNKATLDEATLNGYTGKYELRPGEFIEIKTHKGRLLATTGTTQEMYCQQKDHFLLDNGRDQLPVAFQRDSAGAVISLSFRKGDQQIICKKVK</sequence>
<comment type="caution">
    <text evidence="4">The sequence shown here is derived from an EMBL/GenBank/DDBJ whole genome shotgun (WGS) entry which is preliminary data.</text>
</comment>
<protein>
    <submittedName>
        <fullName evidence="4">Serine hydrolase domain-containing protein</fullName>
        <ecNumber evidence="4">3.-.-.-</ecNumber>
    </submittedName>
</protein>
<dbReference type="GO" id="GO:0016787">
    <property type="term" value="F:hydrolase activity"/>
    <property type="evidence" value="ECO:0007669"/>
    <property type="project" value="UniProtKB-KW"/>
</dbReference>
<keyword evidence="4" id="KW-0378">Hydrolase</keyword>